<gene>
    <name evidence="2" type="ORF">CEB94_04615</name>
</gene>
<evidence type="ECO:0000313" key="2">
    <source>
        <dbReference type="EMBL" id="QCD54218.1"/>
    </source>
</evidence>
<name>A0A6G5R803_9ACTN</name>
<protein>
    <recommendedName>
        <fullName evidence="4">ACT domain-containing protein</fullName>
    </recommendedName>
</protein>
<evidence type="ECO:0000256" key="1">
    <source>
        <dbReference type="SAM" id="MobiDB-lite"/>
    </source>
</evidence>
<evidence type="ECO:0008006" key="4">
    <source>
        <dbReference type="Google" id="ProtNLM"/>
    </source>
</evidence>
<evidence type="ECO:0000313" key="3">
    <source>
        <dbReference type="Proteomes" id="UP000495940"/>
    </source>
</evidence>
<organism evidence="2 3">
    <name type="scientific">Streptomyces hawaiiensis</name>
    <dbReference type="NCBI Taxonomy" id="67305"/>
    <lineage>
        <taxon>Bacteria</taxon>
        <taxon>Bacillati</taxon>
        <taxon>Actinomycetota</taxon>
        <taxon>Actinomycetes</taxon>
        <taxon>Kitasatosporales</taxon>
        <taxon>Streptomycetaceae</taxon>
        <taxon>Streptomyces</taxon>
    </lineage>
</organism>
<dbReference type="KEGG" id="shaw:CEB94_04615"/>
<sequence>MQHDDSRVSRPTAPENVSRTLTVTLRHSRGALGRIAASLSSTSVTALSYAVADVARATAEIRVAQADVARARARLNRMIDVVSVSEA</sequence>
<dbReference type="AlphaFoldDB" id="A0A6G5R803"/>
<dbReference type="EMBL" id="CP021978">
    <property type="protein sequence ID" value="QCD54218.1"/>
    <property type="molecule type" value="Genomic_DNA"/>
</dbReference>
<dbReference type="Proteomes" id="UP000495940">
    <property type="component" value="Chromosome"/>
</dbReference>
<dbReference type="RefSeq" id="WP_175430923.1">
    <property type="nucleotide sequence ID" value="NZ_CP021978.1"/>
</dbReference>
<reference evidence="2 3" key="1">
    <citation type="submission" date="2017-06" db="EMBL/GenBank/DDBJ databases">
        <title>Complete Genome Sequence of Streptomyces hawaiiensis NRRL 15010 and insights into acyldepsipeptides biosynthesis.</title>
        <authorList>
            <person name="Mariita R.M."/>
            <person name="Sello J.K."/>
        </authorList>
    </citation>
    <scope>NUCLEOTIDE SEQUENCE [LARGE SCALE GENOMIC DNA]</scope>
    <source>
        <strain evidence="2 3">ATCC 12236</strain>
    </source>
</reference>
<proteinExistence type="predicted"/>
<keyword evidence="3" id="KW-1185">Reference proteome</keyword>
<feature type="region of interest" description="Disordered" evidence="1">
    <location>
        <begin position="1"/>
        <end position="20"/>
    </location>
</feature>
<accession>A0A6G5R803</accession>